<name>A0A2C6KPH3_9APIC</name>
<organism evidence="1 2">
    <name type="scientific">Cystoisospora suis</name>
    <dbReference type="NCBI Taxonomy" id="483139"/>
    <lineage>
        <taxon>Eukaryota</taxon>
        <taxon>Sar</taxon>
        <taxon>Alveolata</taxon>
        <taxon>Apicomplexa</taxon>
        <taxon>Conoidasida</taxon>
        <taxon>Coccidia</taxon>
        <taxon>Eucoccidiorida</taxon>
        <taxon>Eimeriorina</taxon>
        <taxon>Sarcocystidae</taxon>
        <taxon>Cystoisospora</taxon>
    </lineage>
</organism>
<dbReference type="OrthoDB" id="408600at2759"/>
<comment type="caution">
    <text evidence="1">The sequence shown here is derived from an EMBL/GenBank/DDBJ whole genome shotgun (WGS) entry which is preliminary data.</text>
</comment>
<dbReference type="Proteomes" id="UP000221165">
    <property type="component" value="Unassembled WGS sequence"/>
</dbReference>
<keyword evidence="2" id="KW-1185">Reference proteome</keyword>
<gene>
    <name evidence="1" type="ORF">CSUI_003758</name>
</gene>
<dbReference type="RefSeq" id="XP_067924067.1">
    <property type="nucleotide sequence ID" value="XM_068063953.1"/>
</dbReference>
<accession>A0A2C6KPH3</accession>
<evidence type="ECO:0000313" key="1">
    <source>
        <dbReference type="EMBL" id="PHJ22390.1"/>
    </source>
</evidence>
<proteinExistence type="predicted"/>
<evidence type="ECO:0000313" key="2">
    <source>
        <dbReference type="Proteomes" id="UP000221165"/>
    </source>
</evidence>
<reference evidence="1 2" key="1">
    <citation type="journal article" date="2017" name="Int. J. Parasitol.">
        <title>The genome of the protozoan parasite Cystoisospora suis and a reverse vaccinology approach to identify vaccine candidates.</title>
        <authorList>
            <person name="Palmieri N."/>
            <person name="Shrestha A."/>
            <person name="Ruttkowski B."/>
            <person name="Beck T."/>
            <person name="Vogl C."/>
            <person name="Tomley F."/>
            <person name="Blake D.P."/>
            <person name="Joachim A."/>
        </authorList>
    </citation>
    <scope>NUCLEOTIDE SEQUENCE [LARGE SCALE GENOMIC DNA]</scope>
    <source>
        <strain evidence="1 2">Wien I</strain>
    </source>
</reference>
<dbReference type="GeneID" id="94427164"/>
<dbReference type="AlphaFoldDB" id="A0A2C6KPH3"/>
<dbReference type="EMBL" id="MIGC01001698">
    <property type="protein sequence ID" value="PHJ22390.1"/>
    <property type="molecule type" value="Genomic_DNA"/>
</dbReference>
<protein>
    <submittedName>
        <fullName evidence="1">Uncharacterized protein</fullName>
    </submittedName>
</protein>
<dbReference type="VEuPathDB" id="ToxoDB:CSUI_003758"/>
<sequence>MAREAAFERLRREMPGASEERCWAVVKRTFEDSLAMPKNPHFEHQSCKKKSSRLRASSHSRRFKQHFHPGKFDICVVENCEVWTCCLNADKDSVGCHTRVVNRDAWCLLSPA</sequence>